<evidence type="ECO:0000256" key="6">
    <source>
        <dbReference type="RuleBase" id="RU000320"/>
    </source>
</evidence>
<comment type="subunit">
    <text evidence="5">NDH-1 is composed of 14 different subunits. Subunits NuoA, H, J, K, L, M, N constitute the membrane sector of the complex.</text>
</comment>
<keyword evidence="3 5" id="KW-1133">Transmembrane helix</keyword>
<gene>
    <name evidence="5 8" type="primary">nuoN</name>
    <name evidence="8" type="ORF">VMF7928_00905</name>
</gene>
<feature type="transmembrane region" description="Helical" evidence="5">
    <location>
        <begin position="125"/>
        <end position="144"/>
    </location>
</feature>
<comment type="subcellular location">
    <subcellularLocation>
        <location evidence="5">Cell membrane</location>
        <topology evidence="5">Multi-pass membrane protein</topology>
    </subcellularLocation>
    <subcellularLocation>
        <location evidence="1">Endomembrane system</location>
        <topology evidence="1">Multi-pass membrane protein</topology>
    </subcellularLocation>
    <subcellularLocation>
        <location evidence="6">Membrane</location>
        <topology evidence="6">Multi-pass membrane protein</topology>
    </subcellularLocation>
</comment>
<keyword evidence="5" id="KW-0520">NAD</keyword>
<dbReference type="EMBL" id="CAKLDM010000001">
    <property type="protein sequence ID" value="CAH0537069.1"/>
    <property type="molecule type" value="Genomic_DNA"/>
</dbReference>
<reference evidence="8" key="1">
    <citation type="submission" date="2021-11" db="EMBL/GenBank/DDBJ databases">
        <authorList>
            <person name="Rodrigo-Torres L."/>
            <person name="Arahal R. D."/>
            <person name="Lucena T."/>
        </authorList>
    </citation>
    <scope>NUCLEOTIDE SEQUENCE</scope>
    <source>
        <strain evidence="8">CECT 7928</strain>
    </source>
</reference>
<feature type="transmembrane region" description="Helical" evidence="5">
    <location>
        <begin position="156"/>
        <end position="178"/>
    </location>
</feature>
<keyword evidence="4 5" id="KW-0472">Membrane</keyword>
<feature type="transmembrane region" description="Helical" evidence="5">
    <location>
        <begin position="102"/>
        <end position="119"/>
    </location>
</feature>
<comment type="caution">
    <text evidence="8">The sequence shown here is derived from an EMBL/GenBank/DDBJ whole genome shotgun (WGS) entry which is preliminary data.</text>
</comment>
<comment type="similarity">
    <text evidence="5">Belongs to the complex I subunit 2 family.</text>
</comment>
<evidence type="ECO:0000256" key="1">
    <source>
        <dbReference type="ARBA" id="ARBA00004127"/>
    </source>
</evidence>
<feature type="domain" description="NADH:quinone oxidoreductase/Mrp antiporter transmembrane" evidence="7">
    <location>
        <begin position="121"/>
        <end position="419"/>
    </location>
</feature>
<feature type="transmembrane region" description="Helical" evidence="5">
    <location>
        <begin position="371"/>
        <end position="394"/>
    </location>
</feature>
<keyword evidence="5" id="KW-0813">Transport</keyword>
<comment type="catalytic activity">
    <reaction evidence="5">
        <text>a quinone + NADH + 5 H(+)(in) = a quinol + NAD(+) + 4 H(+)(out)</text>
        <dbReference type="Rhea" id="RHEA:57888"/>
        <dbReference type="ChEBI" id="CHEBI:15378"/>
        <dbReference type="ChEBI" id="CHEBI:24646"/>
        <dbReference type="ChEBI" id="CHEBI:57540"/>
        <dbReference type="ChEBI" id="CHEBI:57945"/>
        <dbReference type="ChEBI" id="CHEBI:132124"/>
    </reaction>
</comment>
<keyword evidence="5" id="KW-1278">Translocase</keyword>
<evidence type="ECO:0000256" key="2">
    <source>
        <dbReference type="ARBA" id="ARBA00022692"/>
    </source>
</evidence>
<dbReference type="InterPro" id="IPR010096">
    <property type="entry name" value="NADH-Q_OxRdtase_suN/2"/>
</dbReference>
<dbReference type="Proteomes" id="UP000838748">
    <property type="component" value="Unassembled WGS sequence"/>
</dbReference>
<feature type="transmembrane region" description="Helical" evidence="5">
    <location>
        <begin position="36"/>
        <end position="56"/>
    </location>
</feature>
<feature type="transmembrane region" description="Helical" evidence="5">
    <location>
        <begin position="6"/>
        <end position="29"/>
    </location>
</feature>
<dbReference type="Pfam" id="PF00361">
    <property type="entry name" value="Proton_antipo_M"/>
    <property type="match status" value="1"/>
</dbReference>
<feature type="transmembrane region" description="Helical" evidence="5">
    <location>
        <begin position="295"/>
        <end position="316"/>
    </location>
</feature>
<feature type="transmembrane region" description="Helical" evidence="5">
    <location>
        <begin position="237"/>
        <end position="258"/>
    </location>
</feature>
<protein>
    <recommendedName>
        <fullName evidence="5">NADH-quinone oxidoreductase subunit N</fullName>
        <ecNumber evidence="5">7.1.1.-</ecNumber>
    </recommendedName>
    <alternativeName>
        <fullName evidence="5">NADH dehydrogenase I subunit N</fullName>
    </alternativeName>
    <alternativeName>
        <fullName evidence="5">NDH-1 subunit N</fullName>
    </alternativeName>
</protein>
<dbReference type="EC" id="7.1.1.-" evidence="5"/>
<keyword evidence="5" id="KW-1003">Cell membrane</keyword>
<keyword evidence="2 5" id="KW-0812">Transmembrane</keyword>
<evidence type="ECO:0000256" key="5">
    <source>
        <dbReference type="HAMAP-Rule" id="MF_00445"/>
    </source>
</evidence>
<organism evidence="8 9">
    <name type="scientific">Vibrio marisflavi CECT 7928</name>
    <dbReference type="NCBI Taxonomy" id="634439"/>
    <lineage>
        <taxon>Bacteria</taxon>
        <taxon>Pseudomonadati</taxon>
        <taxon>Pseudomonadota</taxon>
        <taxon>Gammaproteobacteria</taxon>
        <taxon>Vibrionales</taxon>
        <taxon>Vibrionaceae</taxon>
        <taxon>Vibrio</taxon>
    </lineage>
</organism>
<sequence>MSLHDLTYVLPYAFVGIGALIVLLLGVLPGKKNNQIPYIGSIVVLLATMFQVGTLFGSDHRIENFVEINHFVLVAFELFAAGGLATILLAQNYPALNKHVDEEFYGLVLIAVLGTFLLVSSVNLLAAFIGMETVAIPMFALVAWNPRRKGAVEGAIKYAITATVAAAFFMFGIALIYFGTGTLVIDQIPEALGNAHAIPLLAIMGIIFLLVGIAFELALAPFHTWLADVFQASPAPVMAFIGSIAKIAMLTFLISFALQIEPLWYHLESVLWALVFLSIIFGNLLALRQTNAKRILAYSSVAQFGYVMMALASVIPNDSLSMAHSVRAAAYYGFSYAIMNMVAFAVITMLGKYNPTGELDGYRGLGRRFPLAGVAMAISVLSLAGIPPTAGFFAKFFLFSDVLANGHLGFVLLAVLGSAVSIFYYLRILLALFAKQESSEADESVNVVVNTDGTVAAEPTAFGPALVIAICAIGTLAFGIFAQAVFNFMF</sequence>
<comment type="function">
    <text evidence="5">NDH-1 shuttles electrons from NADH, via FMN and iron-sulfur (Fe-S) centers, to quinones in the respiratory chain. The immediate electron acceptor for the enzyme in this species is believed to be ubiquinone. Couples the redox reaction to proton translocation (for every two electrons transferred, four hydrogen ions are translocated across the cytoplasmic membrane), and thus conserves the redox energy in a proton gradient.</text>
</comment>
<proteinExistence type="inferred from homology"/>
<dbReference type="RefSeq" id="WP_237360280.1">
    <property type="nucleotide sequence ID" value="NZ_CAKLDM010000001.1"/>
</dbReference>
<feature type="transmembrane region" description="Helical" evidence="5">
    <location>
        <begin position="68"/>
        <end position="90"/>
    </location>
</feature>
<feature type="transmembrane region" description="Helical" evidence="5">
    <location>
        <begin position="198"/>
        <end position="225"/>
    </location>
</feature>
<feature type="transmembrane region" description="Helical" evidence="5">
    <location>
        <begin position="465"/>
        <end position="486"/>
    </location>
</feature>
<feature type="transmembrane region" description="Helical" evidence="5">
    <location>
        <begin position="406"/>
        <end position="426"/>
    </location>
</feature>
<evidence type="ECO:0000259" key="7">
    <source>
        <dbReference type="Pfam" id="PF00361"/>
    </source>
</evidence>
<name>A0ABN8DZA0_9VIBR</name>
<dbReference type="HAMAP" id="MF_00445">
    <property type="entry name" value="NDH1_NuoN_1"/>
    <property type="match status" value="1"/>
</dbReference>
<feature type="transmembrane region" description="Helical" evidence="5">
    <location>
        <begin position="270"/>
        <end position="288"/>
    </location>
</feature>
<evidence type="ECO:0000256" key="4">
    <source>
        <dbReference type="ARBA" id="ARBA00023136"/>
    </source>
</evidence>
<evidence type="ECO:0000313" key="9">
    <source>
        <dbReference type="Proteomes" id="UP000838748"/>
    </source>
</evidence>
<accession>A0ABN8DZA0</accession>
<dbReference type="InterPro" id="IPR001750">
    <property type="entry name" value="ND/Mrp_TM"/>
</dbReference>
<keyword evidence="5" id="KW-0830">Ubiquinone</keyword>
<feature type="transmembrane region" description="Helical" evidence="5">
    <location>
        <begin position="328"/>
        <end position="350"/>
    </location>
</feature>
<keyword evidence="5" id="KW-0874">Quinone</keyword>
<evidence type="ECO:0000313" key="8">
    <source>
        <dbReference type="EMBL" id="CAH0537069.1"/>
    </source>
</evidence>
<keyword evidence="9" id="KW-1185">Reference proteome</keyword>
<dbReference type="PANTHER" id="PTHR22773">
    <property type="entry name" value="NADH DEHYDROGENASE"/>
    <property type="match status" value="1"/>
</dbReference>
<evidence type="ECO:0000256" key="3">
    <source>
        <dbReference type="ARBA" id="ARBA00022989"/>
    </source>
</evidence>